<dbReference type="Proteomes" id="UP001178507">
    <property type="component" value="Unassembled WGS sequence"/>
</dbReference>
<evidence type="ECO:0000256" key="1">
    <source>
        <dbReference type="SAM" id="MobiDB-lite"/>
    </source>
</evidence>
<feature type="transmembrane region" description="Helical" evidence="2">
    <location>
        <begin position="510"/>
        <end position="532"/>
    </location>
</feature>
<keyword evidence="2" id="KW-0472">Membrane</keyword>
<keyword evidence="2" id="KW-0812">Transmembrane</keyword>
<feature type="transmembrane region" description="Helical" evidence="2">
    <location>
        <begin position="265"/>
        <end position="287"/>
    </location>
</feature>
<evidence type="ECO:0000313" key="4">
    <source>
        <dbReference type="Proteomes" id="UP001178507"/>
    </source>
</evidence>
<gene>
    <name evidence="3" type="ORF">EVOR1521_LOCUS27650</name>
</gene>
<evidence type="ECO:0000313" key="3">
    <source>
        <dbReference type="EMBL" id="CAJ1405445.1"/>
    </source>
</evidence>
<feature type="transmembrane region" description="Helical" evidence="2">
    <location>
        <begin position="353"/>
        <end position="373"/>
    </location>
</feature>
<keyword evidence="4" id="KW-1185">Reference proteome</keyword>
<feature type="transmembrane region" description="Helical" evidence="2">
    <location>
        <begin position="68"/>
        <end position="86"/>
    </location>
</feature>
<feature type="transmembrane region" description="Helical" evidence="2">
    <location>
        <begin position="98"/>
        <end position="122"/>
    </location>
</feature>
<comment type="caution">
    <text evidence="3">The sequence shown here is derived from an EMBL/GenBank/DDBJ whole genome shotgun (WGS) entry which is preliminary data.</text>
</comment>
<sequence length="778" mass="86963">MTFFDWWGFLGTGIQSMFAWMTFNRDGFADNVSWRQAQKYQQKNYNISWIAIARDDIRDMMGISVNRINNYMIVATLILSVAAGALMSVSFKEDCPGFIVYCFYLCTGISIIFLMLSIMFGVKGQNSAFTNTMKLLTYQVRPENPAEYSHDYMKQAQWLERNGLGALFRIPGIMPSYNTDAGKDTMKSLHEAVDMIESHPSSGNSPALHRAHKVLGKTKTEDLEINLEEATPLESLVMRTSHTWYLTKFAEFMRLWHPYDLYSKYSMGLGILCLGDSSAYFALGYLARQDYAFNEYAVTIVTLTFILMVALIINSTFRAPGTVLRILTVVMISLGPSCATLATVTSSQAAKQIFVPLAILAHFLLWVLVYYFALDLKESAIHFIKPGDGFFSKGKGHGGRPADLPPKDHDDWKKTEQKSHEDWRKARPRQKERAKQAYLEQSPCGRASALCGEAPIAPCAERRSIREAAEEGSEEAQHMSDHIGWPTDEDQFLSIAEATRFHIRSTAHSTILASAGLWLAMLLWAIMTYWFAPAEPRVYATMAQEQPQVIWPSDSFRPRLLACHRDLTVVSDGYQIFRLDPSGASVVRCPGLRGPIRDLSISCSEGCAPVALKANAVVHCGYGAMPLQDDLQHFTVLSGGSKNLTEQTLLGVQSADLVSYSWSDGEWQTAAFLGQLQFLKELGGLDSRQLHSDEGLRALDEMPTGDLLVLRRLKVPRASMQIRDRNMRLKGQWHFPQGFPEVQSACADGDASVLALPSQSGDADPVSRTIIRLQLPKK</sequence>
<feature type="region of interest" description="Disordered" evidence="1">
    <location>
        <begin position="395"/>
        <end position="439"/>
    </location>
</feature>
<feature type="transmembrane region" description="Helical" evidence="2">
    <location>
        <begin position="326"/>
        <end position="347"/>
    </location>
</feature>
<dbReference type="AlphaFoldDB" id="A0AA36JFT8"/>
<feature type="transmembrane region" description="Helical" evidence="2">
    <location>
        <begin position="293"/>
        <end position="314"/>
    </location>
</feature>
<reference evidence="3" key="1">
    <citation type="submission" date="2023-08" db="EMBL/GenBank/DDBJ databases">
        <authorList>
            <person name="Chen Y."/>
            <person name="Shah S."/>
            <person name="Dougan E. K."/>
            <person name="Thang M."/>
            <person name="Chan C."/>
        </authorList>
    </citation>
    <scope>NUCLEOTIDE SEQUENCE</scope>
</reference>
<keyword evidence="2" id="KW-1133">Transmembrane helix</keyword>
<dbReference type="EMBL" id="CAUJNA010003584">
    <property type="protein sequence ID" value="CAJ1405445.1"/>
    <property type="molecule type" value="Genomic_DNA"/>
</dbReference>
<organism evidence="3 4">
    <name type="scientific">Effrenium voratum</name>
    <dbReference type="NCBI Taxonomy" id="2562239"/>
    <lineage>
        <taxon>Eukaryota</taxon>
        <taxon>Sar</taxon>
        <taxon>Alveolata</taxon>
        <taxon>Dinophyceae</taxon>
        <taxon>Suessiales</taxon>
        <taxon>Symbiodiniaceae</taxon>
        <taxon>Effrenium</taxon>
    </lineage>
</organism>
<evidence type="ECO:0000256" key="2">
    <source>
        <dbReference type="SAM" id="Phobius"/>
    </source>
</evidence>
<name>A0AA36JFT8_9DINO</name>
<proteinExistence type="predicted"/>
<feature type="compositionally biased region" description="Basic and acidic residues" evidence="1">
    <location>
        <begin position="405"/>
        <end position="435"/>
    </location>
</feature>
<accession>A0AA36JFT8</accession>
<protein>
    <submittedName>
        <fullName evidence="3">Uncharacterized protein</fullName>
    </submittedName>
</protein>